<dbReference type="OrthoDB" id="325082at2157"/>
<accession>L9X946</accession>
<dbReference type="InterPro" id="IPR036390">
    <property type="entry name" value="WH_DNA-bd_sf"/>
</dbReference>
<name>L9X946_9EURY</name>
<dbReference type="eggNOG" id="arCOG02756">
    <property type="taxonomic scope" value="Archaea"/>
</dbReference>
<evidence type="ECO:0000313" key="1">
    <source>
        <dbReference type="EMBL" id="ELY57153.1"/>
    </source>
</evidence>
<proteinExistence type="predicted"/>
<evidence type="ECO:0000313" key="2">
    <source>
        <dbReference type="Proteomes" id="UP000011688"/>
    </source>
</evidence>
<dbReference type="RefSeq" id="WP_005556353.1">
    <property type="nucleotide sequence ID" value="NZ_AOIB01000025.1"/>
</dbReference>
<dbReference type="Pfam" id="PF25212">
    <property type="entry name" value="HVO_A0114"/>
    <property type="match status" value="1"/>
</dbReference>
<organism evidence="1 2">
    <name type="scientific">Natronococcus amylolyticus DSM 10524</name>
    <dbReference type="NCBI Taxonomy" id="1227497"/>
    <lineage>
        <taxon>Archaea</taxon>
        <taxon>Methanobacteriati</taxon>
        <taxon>Methanobacteriota</taxon>
        <taxon>Stenosarchaea group</taxon>
        <taxon>Halobacteria</taxon>
        <taxon>Halobacteriales</taxon>
        <taxon>Natrialbaceae</taxon>
        <taxon>Natronococcus</taxon>
    </lineage>
</organism>
<dbReference type="EMBL" id="AOIB01000025">
    <property type="protein sequence ID" value="ELY57153.1"/>
    <property type="molecule type" value="Genomic_DNA"/>
</dbReference>
<keyword evidence="2" id="KW-1185">Reference proteome</keyword>
<dbReference type="Proteomes" id="UP000011688">
    <property type="component" value="Unassembled WGS sequence"/>
</dbReference>
<reference evidence="1 2" key="1">
    <citation type="journal article" date="2014" name="PLoS Genet.">
        <title>Phylogenetically driven sequencing of extremely halophilic archaea reveals strategies for static and dynamic osmo-response.</title>
        <authorList>
            <person name="Becker E.A."/>
            <person name="Seitzer P.M."/>
            <person name="Tritt A."/>
            <person name="Larsen D."/>
            <person name="Krusor M."/>
            <person name="Yao A.I."/>
            <person name="Wu D."/>
            <person name="Madern D."/>
            <person name="Eisen J.A."/>
            <person name="Darling A.E."/>
            <person name="Facciotti M.T."/>
        </authorList>
    </citation>
    <scope>NUCLEOTIDE SEQUENCE [LARGE SCALE GENOMIC DNA]</scope>
    <source>
        <strain evidence="1 2">DSM 10524</strain>
    </source>
</reference>
<dbReference type="STRING" id="1227497.C491_11648"/>
<gene>
    <name evidence="1" type="ORF">C491_11648</name>
</gene>
<protein>
    <submittedName>
        <fullName evidence="1">Uncharacterized protein</fullName>
    </submittedName>
</protein>
<dbReference type="SUPFAM" id="SSF46785">
    <property type="entry name" value="Winged helix' DNA-binding domain"/>
    <property type="match status" value="1"/>
</dbReference>
<sequence>MTKNVLLVTIGSGDELYDDGLNAIQALKDGESIDAPAIITFPNEKMLSDVFNDRTYTLLRTIREEQPTSIRETAALVDRDKKNVHEELTTLEALGAISFEDDGYAKKPTFPYSDLIIKPFRSDENASVVA</sequence>
<dbReference type="AlphaFoldDB" id="L9X946"/>
<comment type="caution">
    <text evidence="1">The sequence shown here is derived from an EMBL/GenBank/DDBJ whole genome shotgun (WGS) entry which is preliminary data.</text>
</comment>